<gene>
    <name evidence="1" type="ORF">TRIADDRAFT_57776</name>
</gene>
<organism evidence="1 2">
    <name type="scientific">Trichoplax adhaerens</name>
    <name type="common">Trichoplax reptans</name>
    <dbReference type="NCBI Taxonomy" id="10228"/>
    <lineage>
        <taxon>Eukaryota</taxon>
        <taxon>Metazoa</taxon>
        <taxon>Placozoa</taxon>
        <taxon>Uniplacotomia</taxon>
        <taxon>Trichoplacea</taxon>
        <taxon>Trichoplacidae</taxon>
        <taxon>Trichoplax</taxon>
    </lineage>
</organism>
<dbReference type="CTD" id="6755102"/>
<dbReference type="Proteomes" id="UP000009022">
    <property type="component" value="Unassembled WGS sequence"/>
</dbReference>
<reference evidence="1 2" key="1">
    <citation type="journal article" date="2008" name="Nature">
        <title>The Trichoplax genome and the nature of placozoans.</title>
        <authorList>
            <person name="Srivastava M."/>
            <person name="Begovic E."/>
            <person name="Chapman J."/>
            <person name="Putnam N.H."/>
            <person name="Hellsten U."/>
            <person name="Kawashima T."/>
            <person name="Kuo A."/>
            <person name="Mitros T."/>
            <person name="Salamov A."/>
            <person name="Carpenter M.L."/>
            <person name="Signorovitch A.Y."/>
            <person name="Moreno M.A."/>
            <person name="Kamm K."/>
            <person name="Grimwood J."/>
            <person name="Schmutz J."/>
            <person name="Shapiro H."/>
            <person name="Grigoriev I.V."/>
            <person name="Buss L.W."/>
            <person name="Schierwater B."/>
            <person name="Dellaporta S.L."/>
            <person name="Rokhsar D.S."/>
        </authorList>
    </citation>
    <scope>NUCLEOTIDE SEQUENCE [LARGE SCALE GENOMIC DNA]</scope>
    <source>
        <strain evidence="1 2">Grell-BS-1999</strain>
    </source>
</reference>
<dbReference type="HOGENOM" id="CLU_1483870_0_0_1"/>
<evidence type="ECO:0000313" key="1">
    <source>
        <dbReference type="EMBL" id="EDV23998.1"/>
    </source>
</evidence>
<dbReference type="InParanoid" id="B3S0D8"/>
<proteinExistence type="predicted"/>
<dbReference type="OrthoDB" id="28829at2759"/>
<dbReference type="GeneID" id="6755102"/>
<accession>B3S0D8</accession>
<keyword evidence="2" id="KW-1185">Reference proteome</keyword>
<name>B3S0D8_TRIAD</name>
<dbReference type="AlphaFoldDB" id="B3S0D8"/>
<dbReference type="EMBL" id="DS985246">
    <property type="protein sequence ID" value="EDV23998.1"/>
    <property type="molecule type" value="Genomic_DNA"/>
</dbReference>
<sequence>MASPKKFTGVSSLAPPPMKFFATWEVDRAQPNCVPSKMNYERVNCSVNDRVLGVMKWVKMLREVRDCKRAVGGFPLSDGQLGVRDVVLISYILKFAMNDGQFCTERALLVAVKRQSRKSSLNCKSYKKLIMVNYCVATEEVAILKVSTFRMTFMSVRYQCNPYQIFFSGFSVKYGHGSLDPN</sequence>
<protein>
    <submittedName>
        <fullName evidence="1">Uncharacterized protein</fullName>
    </submittedName>
</protein>
<dbReference type="KEGG" id="tad:TRIADDRAFT_57776"/>
<evidence type="ECO:0000313" key="2">
    <source>
        <dbReference type="Proteomes" id="UP000009022"/>
    </source>
</evidence>
<dbReference type="RefSeq" id="XP_002113524.1">
    <property type="nucleotide sequence ID" value="XM_002113488.1"/>
</dbReference>